<evidence type="ECO:0000256" key="3">
    <source>
        <dbReference type="ARBA" id="ARBA00022691"/>
    </source>
</evidence>
<dbReference type="CDD" id="cd02440">
    <property type="entry name" value="AdoMet_MTases"/>
    <property type="match status" value="1"/>
</dbReference>
<dbReference type="PROSITE" id="PS51682">
    <property type="entry name" value="SAM_OMT_I"/>
    <property type="match status" value="1"/>
</dbReference>
<accession>A0A1R4ITR1</accession>
<dbReference type="EMBL" id="FUKP01000028">
    <property type="protein sequence ID" value="SJN23059.1"/>
    <property type="molecule type" value="Genomic_DNA"/>
</dbReference>
<dbReference type="InterPro" id="IPR050362">
    <property type="entry name" value="Cation-dep_OMT"/>
</dbReference>
<dbReference type="AlphaFoldDB" id="A0A1R4ITR1"/>
<sequence>MSMKAVSPQPSDKHASWAYAESRPVEGEVVERARERSAELGLRAVTPGTSALLTVLAATRSASAVVEVGTGAGVSGLALMAGLPANAVLTTLDADGDAQRAAREAFSEARLPSQRTRMITGRSRTVLPRLSSGSYDMVVLDGDPASLPFDVDQAGRMLRRGGLLVIVDALDHDRVPKPAVREPATVTARQVERALREDEAWNSALVTTGTGVLLAVRR</sequence>
<keyword evidence="3" id="KW-0949">S-adenosyl-L-methionine</keyword>
<protein>
    <recommendedName>
        <fullName evidence="7">Methyltransferase</fullName>
    </recommendedName>
</protein>
<reference evidence="5 6" key="1">
    <citation type="submission" date="2017-02" db="EMBL/GenBank/DDBJ databases">
        <authorList>
            <person name="Peterson S.W."/>
        </authorList>
    </citation>
    <scope>NUCLEOTIDE SEQUENCE [LARGE SCALE GENOMIC DNA]</scope>
    <source>
        <strain evidence="5 6">2B3F</strain>
    </source>
</reference>
<dbReference type="InterPro" id="IPR002935">
    <property type="entry name" value="SAM_O-MeTrfase"/>
</dbReference>
<evidence type="ECO:0008006" key="7">
    <source>
        <dbReference type="Google" id="ProtNLM"/>
    </source>
</evidence>
<dbReference type="Pfam" id="PF01596">
    <property type="entry name" value="Methyltransf_3"/>
    <property type="match status" value="1"/>
</dbReference>
<dbReference type="Proteomes" id="UP000196230">
    <property type="component" value="Unassembled WGS sequence"/>
</dbReference>
<dbReference type="PANTHER" id="PTHR10509">
    <property type="entry name" value="O-METHYLTRANSFERASE-RELATED"/>
    <property type="match status" value="1"/>
</dbReference>
<dbReference type="GO" id="GO:0008757">
    <property type="term" value="F:S-adenosylmethionine-dependent methyltransferase activity"/>
    <property type="evidence" value="ECO:0007669"/>
    <property type="project" value="TreeGrafter"/>
</dbReference>
<keyword evidence="2" id="KW-0808">Transferase</keyword>
<dbReference type="PANTHER" id="PTHR10509:SF85">
    <property type="entry name" value="O-METHYLTRANSFERASE RV1220C-RELATED"/>
    <property type="match status" value="1"/>
</dbReference>
<dbReference type="GO" id="GO:0008171">
    <property type="term" value="F:O-methyltransferase activity"/>
    <property type="evidence" value="ECO:0007669"/>
    <property type="project" value="InterPro"/>
</dbReference>
<evidence type="ECO:0000256" key="2">
    <source>
        <dbReference type="ARBA" id="ARBA00022679"/>
    </source>
</evidence>
<evidence type="ECO:0000256" key="4">
    <source>
        <dbReference type="SAM" id="MobiDB-lite"/>
    </source>
</evidence>
<evidence type="ECO:0000313" key="5">
    <source>
        <dbReference type="EMBL" id="SJN23059.1"/>
    </source>
</evidence>
<evidence type="ECO:0000256" key="1">
    <source>
        <dbReference type="ARBA" id="ARBA00022603"/>
    </source>
</evidence>
<keyword evidence="1" id="KW-0489">Methyltransferase</keyword>
<dbReference type="GO" id="GO:0032259">
    <property type="term" value="P:methylation"/>
    <property type="evidence" value="ECO:0007669"/>
    <property type="project" value="UniProtKB-KW"/>
</dbReference>
<dbReference type="Gene3D" id="3.40.50.150">
    <property type="entry name" value="Vaccinia Virus protein VP39"/>
    <property type="match status" value="1"/>
</dbReference>
<dbReference type="SUPFAM" id="SSF53335">
    <property type="entry name" value="S-adenosyl-L-methionine-dependent methyltransferases"/>
    <property type="match status" value="1"/>
</dbReference>
<dbReference type="InterPro" id="IPR029063">
    <property type="entry name" value="SAM-dependent_MTases_sf"/>
</dbReference>
<organism evidence="5 6">
    <name type="scientific">Micrococcus lylae</name>
    <dbReference type="NCBI Taxonomy" id="1273"/>
    <lineage>
        <taxon>Bacteria</taxon>
        <taxon>Bacillati</taxon>
        <taxon>Actinomycetota</taxon>
        <taxon>Actinomycetes</taxon>
        <taxon>Micrococcales</taxon>
        <taxon>Micrococcaceae</taxon>
        <taxon>Micrococcus</taxon>
    </lineage>
</organism>
<proteinExistence type="predicted"/>
<evidence type="ECO:0000313" key="6">
    <source>
        <dbReference type="Proteomes" id="UP000196230"/>
    </source>
</evidence>
<name>A0A1R4ITR1_9MICC</name>
<gene>
    <name evidence="5" type="ORF">FM125_04440</name>
</gene>
<feature type="region of interest" description="Disordered" evidence="4">
    <location>
        <begin position="1"/>
        <end position="26"/>
    </location>
</feature>